<dbReference type="EMBL" id="ML976018">
    <property type="protein sequence ID" value="KAF1944203.1"/>
    <property type="molecule type" value="Genomic_DNA"/>
</dbReference>
<dbReference type="Proteomes" id="UP000800038">
    <property type="component" value="Unassembled WGS sequence"/>
</dbReference>
<protein>
    <submittedName>
        <fullName evidence="2">Uncharacterized protein</fullName>
    </submittedName>
</protein>
<dbReference type="AlphaFoldDB" id="A0A6A5SVG5"/>
<gene>
    <name evidence="2" type="ORF">EJ02DRAFT_452577</name>
</gene>
<evidence type="ECO:0000313" key="2">
    <source>
        <dbReference type="EMBL" id="KAF1944203.1"/>
    </source>
</evidence>
<evidence type="ECO:0000256" key="1">
    <source>
        <dbReference type="SAM" id="Phobius"/>
    </source>
</evidence>
<keyword evidence="1" id="KW-0812">Transmembrane</keyword>
<reference evidence="2" key="1">
    <citation type="journal article" date="2020" name="Stud. Mycol.">
        <title>101 Dothideomycetes genomes: a test case for predicting lifestyles and emergence of pathogens.</title>
        <authorList>
            <person name="Haridas S."/>
            <person name="Albert R."/>
            <person name="Binder M."/>
            <person name="Bloem J."/>
            <person name="Labutti K."/>
            <person name="Salamov A."/>
            <person name="Andreopoulos B."/>
            <person name="Baker S."/>
            <person name="Barry K."/>
            <person name="Bills G."/>
            <person name="Bluhm B."/>
            <person name="Cannon C."/>
            <person name="Castanera R."/>
            <person name="Culley D."/>
            <person name="Daum C."/>
            <person name="Ezra D."/>
            <person name="Gonzalez J."/>
            <person name="Henrissat B."/>
            <person name="Kuo A."/>
            <person name="Liang C."/>
            <person name="Lipzen A."/>
            <person name="Lutzoni F."/>
            <person name="Magnuson J."/>
            <person name="Mondo S."/>
            <person name="Nolan M."/>
            <person name="Ohm R."/>
            <person name="Pangilinan J."/>
            <person name="Park H.-J."/>
            <person name="Ramirez L."/>
            <person name="Alfaro M."/>
            <person name="Sun H."/>
            <person name="Tritt A."/>
            <person name="Yoshinaga Y."/>
            <person name="Zwiers L.-H."/>
            <person name="Turgeon B."/>
            <person name="Goodwin S."/>
            <person name="Spatafora J."/>
            <person name="Crous P."/>
            <person name="Grigoriev I."/>
        </authorList>
    </citation>
    <scope>NUCLEOTIDE SEQUENCE</scope>
    <source>
        <strain evidence="2">CBS 161.51</strain>
    </source>
</reference>
<accession>A0A6A5SVG5</accession>
<organism evidence="2 3">
    <name type="scientific">Clathrospora elynae</name>
    <dbReference type="NCBI Taxonomy" id="706981"/>
    <lineage>
        <taxon>Eukaryota</taxon>
        <taxon>Fungi</taxon>
        <taxon>Dikarya</taxon>
        <taxon>Ascomycota</taxon>
        <taxon>Pezizomycotina</taxon>
        <taxon>Dothideomycetes</taxon>
        <taxon>Pleosporomycetidae</taxon>
        <taxon>Pleosporales</taxon>
        <taxon>Diademaceae</taxon>
        <taxon>Clathrospora</taxon>
    </lineage>
</organism>
<keyword evidence="3" id="KW-1185">Reference proteome</keyword>
<name>A0A6A5SVG5_9PLEO</name>
<evidence type="ECO:0000313" key="3">
    <source>
        <dbReference type="Proteomes" id="UP000800038"/>
    </source>
</evidence>
<keyword evidence="1" id="KW-0472">Membrane</keyword>
<feature type="transmembrane region" description="Helical" evidence="1">
    <location>
        <begin position="15"/>
        <end position="34"/>
    </location>
</feature>
<proteinExistence type="predicted"/>
<sequence>MAFLVCRVSSHAPSSFFPVGLFICFPLASCFLRYQKPYFCGMLRKPGWFATLILKFLGVYGR</sequence>
<keyword evidence="1" id="KW-1133">Transmembrane helix</keyword>